<evidence type="ECO:0000256" key="1">
    <source>
        <dbReference type="SAM" id="MobiDB-lite"/>
    </source>
</evidence>
<comment type="caution">
    <text evidence="3">The sequence shown here is derived from an EMBL/GenBank/DDBJ whole genome shotgun (WGS) entry which is preliminary data.</text>
</comment>
<evidence type="ECO:0000313" key="3">
    <source>
        <dbReference type="EMBL" id="MDI6452952.1"/>
    </source>
</evidence>
<keyword evidence="2" id="KW-0812">Transmembrane</keyword>
<sequence>MRKYETEAEKAAKRAQARKNLAETPPEKNDILAMFIAAFIVLLPVFLIIVAIFVVVLLLLFG</sequence>
<keyword evidence="2" id="KW-1133">Transmembrane helix</keyword>
<evidence type="ECO:0000313" key="4">
    <source>
        <dbReference type="Proteomes" id="UP001431532"/>
    </source>
</evidence>
<keyword evidence="4" id="KW-1185">Reference proteome</keyword>
<keyword evidence="2" id="KW-0472">Membrane</keyword>
<accession>A0AAW6U915</accession>
<proteinExistence type="predicted"/>
<gene>
    <name evidence="3" type="ORF">QJ521_05195</name>
</gene>
<name>A0AAW6U915_9MOLU</name>
<evidence type="ECO:0000256" key="2">
    <source>
        <dbReference type="SAM" id="Phobius"/>
    </source>
</evidence>
<feature type="region of interest" description="Disordered" evidence="1">
    <location>
        <begin position="1"/>
        <end position="21"/>
    </location>
</feature>
<dbReference type="AlphaFoldDB" id="A0AAW6U915"/>
<feature type="compositionally biased region" description="Basic and acidic residues" evidence="1">
    <location>
        <begin position="1"/>
        <end position="12"/>
    </location>
</feature>
<feature type="transmembrane region" description="Helical" evidence="2">
    <location>
        <begin position="31"/>
        <end position="61"/>
    </location>
</feature>
<dbReference type="Proteomes" id="UP001431532">
    <property type="component" value="Unassembled WGS sequence"/>
</dbReference>
<organism evidence="3 4">
    <name type="scientific">Peloplasma aerotolerans</name>
    <dbReference type="NCBI Taxonomy" id="3044389"/>
    <lineage>
        <taxon>Bacteria</taxon>
        <taxon>Bacillati</taxon>
        <taxon>Mycoplasmatota</taxon>
        <taxon>Mollicutes</taxon>
        <taxon>Acholeplasmatales</taxon>
        <taxon>Acholeplasmataceae</taxon>
        <taxon>Peloplasma</taxon>
    </lineage>
</organism>
<dbReference type="EMBL" id="JASCXW010000014">
    <property type="protein sequence ID" value="MDI6452952.1"/>
    <property type="molecule type" value="Genomic_DNA"/>
</dbReference>
<protein>
    <submittedName>
        <fullName evidence="3">Uncharacterized protein</fullName>
    </submittedName>
</protein>
<dbReference type="RefSeq" id="WP_282839379.1">
    <property type="nucleotide sequence ID" value="NZ_JASCXW010000014.1"/>
</dbReference>
<reference evidence="3" key="1">
    <citation type="submission" date="2023-05" db="EMBL/GenBank/DDBJ databases">
        <title>Mariniplasma microaerophilum sp. nov., a novel anaerobic mollicute isolated from terrestrial mud volcano, Taman Peninsula, Russia.</title>
        <authorList>
            <person name="Khomyakova M.A."/>
            <person name="Merkel A.Y."/>
            <person name="Slobodkin A.I."/>
        </authorList>
    </citation>
    <scope>NUCLEOTIDE SEQUENCE</scope>
    <source>
        <strain evidence="3">M4Ah</strain>
    </source>
</reference>